<evidence type="ECO:0000313" key="1">
    <source>
        <dbReference type="EMBL" id="KAL2735580.1"/>
    </source>
</evidence>
<accession>A0ABD2BSN5</accession>
<dbReference type="AlphaFoldDB" id="A0ABD2BSN5"/>
<dbReference type="Proteomes" id="UP001607302">
    <property type="component" value="Unassembled WGS sequence"/>
</dbReference>
<dbReference type="Gene3D" id="3.30.420.10">
    <property type="entry name" value="Ribonuclease H-like superfamily/Ribonuclease H"/>
    <property type="match status" value="1"/>
</dbReference>
<evidence type="ECO:0008006" key="3">
    <source>
        <dbReference type="Google" id="ProtNLM"/>
    </source>
</evidence>
<gene>
    <name evidence="1" type="ORF">V1478_003220</name>
</gene>
<protein>
    <recommendedName>
        <fullName evidence="3">Tc1-like transposase DDE domain-containing protein</fullName>
    </recommendedName>
</protein>
<dbReference type="EMBL" id="JAUDFV010000064">
    <property type="protein sequence ID" value="KAL2735580.1"/>
    <property type="molecule type" value="Genomic_DNA"/>
</dbReference>
<sequence length="104" mass="12218">MVKVELLDITCDITCAIDEITKLKNIIVLRLPPYHCELNPIEMIWTEVKNYIAKENIMFRDADMKGSFYEELFCDALNTVTEENWKNSIQFVANNVENKFCYTN</sequence>
<reference evidence="1 2" key="1">
    <citation type="journal article" date="2024" name="Ann. Entomol. Soc. Am.">
        <title>Genomic analyses of the southern and eastern yellowjacket wasps (Hymenoptera: Vespidae) reveal evolutionary signatures of social life.</title>
        <authorList>
            <person name="Catto M.A."/>
            <person name="Caine P.B."/>
            <person name="Orr S.E."/>
            <person name="Hunt B.G."/>
            <person name="Goodisman M.A.D."/>
        </authorList>
    </citation>
    <scope>NUCLEOTIDE SEQUENCE [LARGE SCALE GENOMIC DNA]</scope>
    <source>
        <strain evidence="1">233</strain>
        <tissue evidence="1">Head and thorax</tissue>
    </source>
</reference>
<comment type="caution">
    <text evidence="1">The sequence shown here is derived from an EMBL/GenBank/DDBJ whole genome shotgun (WGS) entry which is preliminary data.</text>
</comment>
<dbReference type="InterPro" id="IPR036397">
    <property type="entry name" value="RNaseH_sf"/>
</dbReference>
<proteinExistence type="predicted"/>
<name>A0ABD2BSN5_VESSQ</name>
<evidence type="ECO:0000313" key="2">
    <source>
        <dbReference type="Proteomes" id="UP001607302"/>
    </source>
</evidence>
<keyword evidence="2" id="KW-1185">Reference proteome</keyword>
<organism evidence="1 2">
    <name type="scientific">Vespula squamosa</name>
    <name type="common">Southern yellow jacket</name>
    <name type="synonym">Wasp</name>
    <dbReference type="NCBI Taxonomy" id="30214"/>
    <lineage>
        <taxon>Eukaryota</taxon>
        <taxon>Metazoa</taxon>
        <taxon>Ecdysozoa</taxon>
        <taxon>Arthropoda</taxon>
        <taxon>Hexapoda</taxon>
        <taxon>Insecta</taxon>
        <taxon>Pterygota</taxon>
        <taxon>Neoptera</taxon>
        <taxon>Endopterygota</taxon>
        <taxon>Hymenoptera</taxon>
        <taxon>Apocrita</taxon>
        <taxon>Aculeata</taxon>
        <taxon>Vespoidea</taxon>
        <taxon>Vespidae</taxon>
        <taxon>Vespinae</taxon>
        <taxon>Vespula</taxon>
    </lineage>
</organism>